<reference evidence="2" key="1">
    <citation type="journal article" date="2022" name="Mol. Ecol. Resour.">
        <title>The genomes of chicory, endive, great burdock and yacon provide insights into Asteraceae palaeo-polyploidization history and plant inulin production.</title>
        <authorList>
            <person name="Fan W."/>
            <person name="Wang S."/>
            <person name="Wang H."/>
            <person name="Wang A."/>
            <person name="Jiang F."/>
            <person name="Liu H."/>
            <person name="Zhao H."/>
            <person name="Xu D."/>
            <person name="Zhang Y."/>
        </authorList>
    </citation>
    <scope>NUCLEOTIDE SEQUENCE [LARGE SCALE GENOMIC DNA]</scope>
    <source>
        <strain evidence="2">cv. Yunnan</strain>
    </source>
</reference>
<name>A0ACB9HGT8_9ASTR</name>
<accession>A0ACB9HGT8</accession>
<evidence type="ECO:0000313" key="2">
    <source>
        <dbReference type="Proteomes" id="UP001056120"/>
    </source>
</evidence>
<comment type="caution">
    <text evidence="1">The sequence shown here is derived from an EMBL/GenBank/DDBJ whole genome shotgun (WGS) entry which is preliminary data.</text>
</comment>
<dbReference type="Proteomes" id="UP001056120">
    <property type="component" value="Linkage Group LG12"/>
</dbReference>
<dbReference type="EMBL" id="CM042029">
    <property type="protein sequence ID" value="KAI3795029.1"/>
    <property type="molecule type" value="Genomic_DNA"/>
</dbReference>
<evidence type="ECO:0000313" key="1">
    <source>
        <dbReference type="EMBL" id="KAI3795029.1"/>
    </source>
</evidence>
<protein>
    <submittedName>
        <fullName evidence="1">Uncharacterized protein</fullName>
    </submittedName>
</protein>
<proteinExistence type="predicted"/>
<sequence length="191" mass="21446">MGFQVVYKLITLLVLFVGSGSLAFRSVAILNGGVITNLLTARVLRKWTPHLKPNDTYYLFVDHFGDVIHAIVHNKDQKYVDSKLNVLKCYRIESYVCVPVSSAINIMSHSMHLGIGAATSIDSIPDTAVLPHQYFEFCEYEKLDTRRSNGHQVIDFIGLLQGMEEKTTKDRKPFLNLTLTNASNQSIQATL</sequence>
<organism evidence="1 2">
    <name type="scientific">Smallanthus sonchifolius</name>
    <dbReference type="NCBI Taxonomy" id="185202"/>
    <lineage>
        <taxon>Eukaryota</taxon>
        <taxon>Viridiplantae</taxon>
        <taxon>Streptophyta</taxon>
        <taxon>Embryophyta</taxon>
        <taxon>Tracheophyta</taxon>
        <taxon>Spermatophyta</taxon>
        <taxon>Magnoliopsida</taxon>
        <taxon>eudicotyledons</taxon>
        <taxon>Gunneridae</taxon>
        <taxon>Pentapetalae</taxon>
        <taxon>asterids</taxon>
        <taxon>campanulids</taxon>
        <taxon>Asterales</taxon>
        <taxon>Asteraceae</taxon>
        <taxon>Asteroideae</taxon>
        <taxon>Heliantheae alliance</taxon>
        <taxon>Millerieae</taxon>
        <taxon>Smallanthus</taxon>
    </lineage>
</organism>
<reference evidence="1 2" key="2">
    <citation type="journal article" date="2022" name="Mol. Ecol. Resour.">
        <title>The genomes of chicory, endive, great burdock and yacon provide insights into Asteraceae paleo-polyploidization history and plant inulin production.</title>
        <authorList>
            <person name="Fan W."/>
            <person name="Wang S."/>
            <person name="Wang H."/>
            <person name="Wang A."/>
            <person name="Jiang F."/>
            <person name="Liu H."/>
            <person name="Zhao H."/>
            <person name="Xu D."/>
            <person name="Zhang Y."/>
        </authorList>
    </citation>
    <scope>NUCLEOTIDE SEQUENCE [LARGE SCALE GENOMIC DNA]</scope>
    <source>
        <strain evidence="2">cv. Yunnan</strain>
        <tissue evidence="1">Leaves</tissue>
    </source>
</reference>
<gene>
    <name evidence="1" type="ORF">L1987_37673</name>
</gene>
<keyword evidence="2" id="KW-1185">Reference proteome</keyword>